<dbReference type="EC" id="2.4.2.21" evidence="3"/>
<dbReference type="InterPro" id="IPR036087">
    <property type="entry name" value="Nict_dMeBzImd_PRibTrfase_sf"/>
</dbReference>
<dbReference type="GO" id="GO:0009236">
    <property type="term" value="P:cobalamin biosynthetic process"/>
    <property type="evidence" value="ECO:0007669"/>
    <property type="project" value="UniProtKB-KW"/>
</dbReference>
<comment type="similarity">
    <text evidence="2">Belongs to the CobT family.</text>
</comment>
<evidence type="ECO:0000256" key="5">
    <source>
        <dbReference type="ARBA" id="ARBA00022573"/>
    </source>
</evidence>
<name>X1A2V4_9ZZZZ</name>
<dbReference type="SUPFAM" id="SSF52733">
    <property type="entry name" value="Nicotinate mononucleotide:5,6-dimethylbenzimidazole phosphoribosyltransferase (CobT)"/>
    <property type="match status" value="1"/>
</dbReference>
<evidence type="ECO:0000256" key="1">
    <source>
        <dbReference type="ARBA" id="ARBA00005049"/>
    </source>
</evidence>
<dbReference type="NCBIfam" id="NF000996">
    <property type="entry name" value="PRK00105.1"/>
    <property type="match status" value="1"/>
</dbReference>
<dbReference type="InterPro" id="IPR003200">
    <property type="entry name" value="Nict_dMeBzImd_PRibTrfase"/>
</dbReference>
<keyword evidence="5" id="KW-0169">Cobalamin biosynthesis</keyword>
<evidence type="ECO:0000313" key="10">
    <source>
        <dbReference type="EMBL" id="GAG54601.1"/>
    </source>
</evidence>
<comment type="catalytic activity">
    <reaction evidence="9">
        <text>5,6-dimethylbenzimidazole + nicotinate beta-D-ribonucleotide = alpha-ribazole 5'-phosphate + nicotinate + H(+)</text>
        <dbReference type="Rhea" id="RHEA:11196"/>
        <dbReference type="ChEBI" id="CHEBI:15378"/>
        <dbReference type="ChEBI" id="CHEBI:15890"/>
        <dbReference type="ChEBI" id="CHEBI:32544"/>
        <dbReference type="ChEBI" id="CHEBI:57502"/>
        <dbReference type="ChEBI" id="CHEBI:57918"/>
        <dbReference type="EC" id="2.4.2.21"/>
    </reaction>
</comment>
<protein>
    <recommendedName>
        <fullName evidence="4">Nicotinate-nucleotide--dimethylbenzimidazole phosphoribosyltransferase</fullName>
        <ecNumber evidence="3">2.4.2.21</ecNumber>
    </recommendedName>
    <alternativeName>
        <fullName evidence="8">N(1)-alpha-phosphoribosyltransferase</fullName>
    </alternativeName>
</protein>
<accession>X1A2V4</accession>
<reference evidence="10" key="1">
    <citation type="journal article" date="2014" name="Front. Microbiol.">
        <title>High frequency of phylogenetically diverse reductive dehalogenase-homologous genes in deep subseafloor sedimentary metagenomes.</title>
        <authorList>
            <person name="Kawai M."/>
            <person name="Futagami T."/>
            <person name="Toyoda A."/>
            <person name="Takaki Y."/>
            <person name="Nishi S."/>
            <person name="Hori S."/>
            <person name="Arai W."/>
            <person name="Tsubouchi T."/>
            <person name="Morono Y."/>
            <person name="Uchiyama I."/>
            <person name="Ito T."/>
            <person name="Fujiyama A."/>
            <person name="Inagaki F."/>
            <person name="Takami H."/>
        </authorList>
    </citation>
    <scope>NUCLEOTIDE SEQUENCE</scope>
    <source>
        <strain evidence="10">Expedition CK06-06</strain>
    </source>
</reference>
<evidence type="ECO:0000256" key="9">
    <source>
        <dbReference type="ARBA" id="ARBA00047340"/>
    </source>
</evidence>
<comment type="pathway">
    <text evidence="1">Nucleoside biosynthesis; alpha-ribazole biosynthesis; alpha-ribazole from 5,6-dimethylbenzimidazole: step 1/2.</text>
</comment>
<dbReference type="PANTHER" id="PTHR43463:SF1">
    <property type="entry name" value="NICOTINATE-NUCLEOTIDE--DIMETHYLBENZIMIDAZOLE PHOSPHORIBOSYLTRANSFERASE"/>
    <property type="match status" value="1"/>
</dbReference>
<dbReference type="Gene3D" id="1.10.1610.10">
    <property type="match status" value="1"/>
</dbReference>
<evidence type="ECO:0000256" key="4">
    <source>
        <dbReference type="ARBA" id="ARBA00015486"/>
    </source>
</evidence>
<dbReference type="EMBL" id="BART01005862">
    <property type="protein sequence ID" value="GAG54601.1"/>
    <property type="molecule type" value="Genomic_DNA"/>
</dbReference>
<dbReference type="InterPro" id="IPR023195">
    <property type="entry name" value="Nict_dMeBzImd_PRibTrfase_N"/>
</dbReference>
<sequence length="265" mass="27941">MVRNFLTGGAAINVLARCAGATVSVVDIGMKEDISDAEGLIKKNIKRGTENISKGPAMTRKEAEDAINVGIEMAEKAFSNGAFMVATGEMGIGNTTPASALLATLLPVDVVYVTDKGTGLDHEGVKRKTAFIKRALEVNKAFLENPISALAAVGGFEIAGICGLCLGGAARRMIVVVDGFISSAGALVAMRIKPEVRDYLFFSHQSSEKGHGTFFDRENIRPILDLGLRLGEGTGAAMAMQIIENSLSIYNEMATFQEVGIEPGA</sequence>
<proteinExistence type="inferred from homology"/>
<organism evidence="10">
    <name type="scientific">marine sediment metagenome</name>
    <dbReference type="NCBI Taxonomy" id="412755"/>
    <lineage>
        <taxon>unclassified sequences</taxon>
        <taxon>metagenomes</taxon>
        <taxon>ecological metagenomes</taxon>
    </lineage>
</organism>
<dbReference type="NCBIfam" id="TIGR03160">
    <property type="entry name" value="cobT_DBIPRT"/>
    <property type="match status" value="1"/>
</dbReference>
<dbReference type="InterPro" id="IPR017846">
    <property type="entry name" value="Nict_dMeBzImd_PRibTrfase_bact"/>
</dbReference>
<dbReference type="GO" id="GO:0008939">
    <property type="term" value="F:nicotinate-nucleotide-dimethylbenzimidazole phosphoribosyltransferase activity"/>
    <property type="evidence" value="ECO:0007669"/>
    <property type="project" value="UniProtKB-EC"/>
</dbReference>
<evidence type="ECO:0000256" key="6">
    <source>
        <dbReference type="ARBA" id="ARBA00022676"/>
    </source>
</evidence>
<evidence type="ECO:0000256" key="7">
    <source>
        <dbReference type="ARBA" id="ARBA00022679"/>
    </source>
</evidence>
<dbReference type="UniPathway" id="UPA00061">
    <property type="reaction ID" value="UER00516"/>
</dbReference>
<dbReference type="PANTHER" id="PTHR43463">
    <property type="entry name" value="NICOTINATE-NUCLEOTIDE--DIMETHYLBENZIMIDAZOLE PHOSPHORIBOSYLTRANSFERASE"/>
    <property type="match status" value="1"/>
</dbReference>
<dbReference type="Gene3D" id="3.40.50.10210">
    <property type="match status" value="1"/>
</dbReference>
<keyword evidence="6" id="KW-0328">Glycosyltransferase</keyword>
<keyword evidence="7" id="KW-0808">Transferase</keyword>
<dbReference type="Pfam" id="PF02277">
    <property type="entry name" value="DBI_PRT"/>
    <property type="match status" value="1"/>
</dbReference>
<comment type="caution">
    <text evidence="10">The sequence shown here is derived from an EMBL/GenBank/DDBJ whole genome shotgun (WGS) entry which is preliminary data.</text>
</comment>
<dbReference type="FunFam" id="3.40.50.10210:FF:000001">
    <property type="entry name" value="Nicotinate-nucleotide--dimethylbenzimidazole phosphoribosyltransferase"/>
    <property type="match status" value="1"/>
</dbReference>
<evidence type="ECO:0000256" key="8">
    <source>
        <dbReference type="ARBA" id="ARBA00030686"/>
    </source>
</evidence>
<evidence type="ECO:0000256" key="3">
    <source>
        <dbReference type="ARBA" id="ARBA00011991"/>
    </source>
</evidence>
<gene>
    <name evidence="10" type="ORF">S01H4_13288</name>
</gene>
<dbReference type="CDD" id="cd02439">
    <property type="entry name" value="DMB-PRT_CobT"/>
    <property type="match status" value="1"/>
</dbReference>
<evidence type="ECO:0000256" key="2">
    <source>
        <dbReference type="ARBA" id="ARBA00007110"/>
    </source>
</evidence>
<dbReference type="AlphaFoldDB" id="X1A2V4"/>